<keyword evidence="1" id="KW-0732">Signal</keyword>
<name>F6Q4K1_CIOIN</name>
<dbReference type="InterPro" id="IPR029058">
    <property type="entry name" value="AB_hydrolase_fold"/>
</dbReference>
<reference evidence="3" key="1">
    <citation type="journal article" date="2002" name="Science">
        <title>The draft genome of Ciona intestinalis: insights into chordate and vertebrate origins.</title>
        <authorList>
            <person name="Dehal P."/>
            <person name="Satou Y."/>
            <person name="Campbell R.K."/>
            <person name="Chapman J."/>
            <person name="Degnan B."/>
            <person name="De Tomaso A."/>
            <person name="Davidson B."/>
            <person name="Di Gregorio A."/>
            <person name="Gelpke M."/>
            <person name="Goodstein D.M."/>
            <person name="Harafuji N."/>
            <person name="Hastings K.E."/>
            <person name="Ho I."/>
            <person name="Hotta K."/>
            <person name="Huang W."/>
            <person name="Kawashima T."/>
            <person name="Lemaire P."/>
            <person name="Martinez D."/>
            <person name="Meinertzhagen I.A."/>
            <person name="Necula S."/>
            <person name="Nonaka M."/>
            <person name="Putnam N."/>
            <person name="Rash S."/>
            <person name="Saiga H."/>
            <person name="Satake M."/>
            <person name="Terry A."/>
            <person name="Yamada L."/>
            <person name="Wang H.G."/>
            <person name="Awazu S."/>
            <person name="Azumi K."/>
            <person name="Boore J."/>
            <person name="Branno M."/>
            <person name="Chin-Bow S."/>
            <person name="DeSantis R."/>
            <person name="Doyle S."/>
            <person name="Francino P."/>
            <person name="Keys D.N."/>
            <person name="Haga S."/>
            <person name="Hayashi H."/>
            <person name="Hino K."/>
            <person name="Imai K.S."/>
            <person name="Inaba K."/>
            <person name="Kano S."/>
            <person name="Kobayashi K."/>
            <person name="Kobayashi M."/>
            <person name="Lee B.I."/>
            <person name="Makabe K.W."/>
            <person name="Manohar C."/>
            <person name="Matassi G."/>
            <person name="Medina M."/>
            <person name="Mochizuki Y."/>
            <person name="Mount S."/>
            <person name="Morishita T."/>
            <person name="Miura S."/>
            <person name="Nakayama A."/>
            <person name="Nishizaka S."/>
            <person name="Nomoto H."/>
            <person name="Ohta F."/>
            <person name="Oishi K."/>
            <person name="Rigoutsos I."/>
            <person name="Sano M."/>
            <person name="Sasaki A."/>
            <person name="Sasakura Y."/>
            <person name="Shoguchi E."/>
            <person name="Shin-i T."/>
            <person name="Spagnuolo A."/>
            <person name="Stainier D."/>
            <person name="Suzuki M.M."/>
            <person name="Tassy O."/>
            <person name="Takatori N."/>
            <person name="Tokuoka M."/>
            <person name="Yagi K."/>
            <person name="Yoshizaki F."/>
            <person name="Wada S."/>
            <person name="Zhang C."/>
            <person name="Hyatt P.D."/>
            <person name="Larimer F."/>
            <person name="Detter C."/>
            <person name="Doggett N."/>
            <person name="Glavina T."/>
            <person name="Hawkins T."/>
            <person name="Richardson P."/>
            <person name="Lucas S."/>
            <person name="Kohara Y."/>
            <person name="Levine M."/>
            <person name="Satoh N."/>
            <person name="Rokhsar D.S."/>
        </authorList>
    </citation>
    <scope>NUCLEOTIDE SEQUENCE [LARGE SCALE GENOMIC DNA]</scope>
</reference>
<reference evidence="2" key="3">
    <citation type="submission" date="2025-08" db="UniProtKB">
        <authorList>
            <consortium name="Ensembl"/>
        </authorList>
    </citation>
    <scope>IDENTIFICATION</scope>
</reference>
<dbReference type="OMA" id="DKFPRTT"/>
<dbReference type="PANTHER" id="PTHR42972">
    <property type="entry name" value="TOL-PAL SYSTEM PROTEIN TOLB"/>
    <property type="match status" value="1"/>
</dbReference>
<organism evidence="2 3">
    <name type="scientific">Ciona intestinalis</name>
    <name type="common">Transparent sea squirt</name>
    <name type="synonym">Ascidia intestinalis</name>
    <dbReference type="NCBI Taxonomy" id="7719"/>
    <lineage>
        <taxon>Eukaryota</taxon>
        <taxon>Metazoa</taxon>
        <taxon>Chordata</taxon>
        <taxon>Tunicata</taxon>
        <taxon>Ascidiacea</taxon>
        <taxon>Phlebobranchia</taxon>
        <taxon>Cionidae</taxon>
        <taxon>Ciona</taxon>
    </lineage>
</organism>
<accession>F6Q4K1</accession>
<dbReference type="Ensembl" id="ENSCINT00000001033.3">
    <property type="protein sequence ID" value="ENSCINP00000001033.3"/>
    <property type="gene ID" value="ENSCING00000000560.3"/>
</dbReference>
<dbReference type="AlphaFoldDB" id="F6Q4K1"/>
<reference evidence="2" key="2">
    <citation type="journal article" date="2008" name="Genome Biol.">
        <title>Improved genome assembly and evidence-based global gene model set for the chordate Ciona intestinalis: new insight into intron and operon populations.</title>
        <authorList>
            <person name="Satou Y."/>
            <person name="Mineta K."/>
            <person name="Ogasawara M."/>
            <person name="Sasakura Y."/>
            <person name="Shoguchi E."/>
            <person name="Ueno K."/>
            <person name="Yamada L."/>
            <person name="Matsumoto J."/>
            <person name="Wasserscheid J."/>
            <person name="Dewar K."/>
            <person name="Wiley G.B."/>
            <person name="Macmil S.L."/>
            <person name="Roe B.A."/>
            <person name="Zeller R.W."/>
            <person name="Hastings K.E."/>
            <person name="Lemaire P."/>
            <person name="Lindquist E."/>
            <person name="Endo T."/>
            <person name="Hotta K."/>
            <person name="Inaba K."/>
        </authorList>
    </citation>
    <scope>NUCLEOTIDE SEQUENCE [LARGE SCALE GENOMIC DNA]</scope>
    <source>
        <strain evidence="2">wild type</strain>
    </source>
</reference>
<dbReference type="HOGENOM" id="CLU_042524_0_0_1"/>
<dbReference type="InParanoid" id="F6Q4K1"/>
<proteinExistence type="predicted"/>
<dbReference type="PANTHER" id="PTHR42972:SF8">
    <property type="entry name" value="POLYHYDROXYBUTYRATE DEPOLYMERASE"/>
    <property type="match status" value="1"/>
</dbReference>
<keyword evidence="3" id="KW-1185">Reference proteome</keyword>
<evidence type="ECO:0000313" key="2">
    <source>
        <dbReference type="Ensembl" id="ENSCINP00000001033.3"/>
    </source>
</evidence>
<dbReference type="SUPFAM" id="SSF53474">
    <property type="entry name" value="alpha/beta-Hydrolases"/>
    <property type="match status" value="1"/>
</dbReference>
<feature type="signal peptide" evidence="1">
    <location>
        <begin position="1"/>
        <end position="21"/>
    </location>
</feature>
<evidence type="ECO:0008006" key="4">
    <source>
        <dbReference type="Google" id="ProtNLM"/>
    </source>
</evidence>
<evidence type="ECO:0000313" key="3">
    <source>
        <dbReference type="Proteomes" id="UP000008144"/>
    </source>
</evidence>
<feature type="chain" id="PRO_5003344546" description="Feruloyl esterase" evidence="1">
    <location>
        <begin position="22"/>
        <end position="320"/>
    </location>
</feature>
<dbReference type="GeneTree" id="ENSGT00530000068472"/>
<evidence type="ECO:0000256" key="1">
    <source>
        <dbReference type="SAM" id="SignalP"/>
    </source>
</evidence>
<dbReference type="Proteomes" id="UP000008144">
    <property type="component" value="Chromosome 12"/>
</dbReference>
<reference evidence="2" key="4">
    <citation type="submission" date="2025-09" db="UniProtKB">
        <authorList>
            <consortium name="Ensembl"/>
        </authorList>
    </citation>
    <scope>IDENTIFICATION</scope>
</reference>
<sequence>MFNFKHIVIIWTKCLIFFTQAKIIELPSYNVDRNAISMSGFSSGGFMTSQFHFSMSKIIMGSGIIAGGPYHCASSITLDPPNRYIHYMNQPDTMDVNLLINITKENEKQGLIDPLSYLADDKVYIIAGSQDTLIAPGTVEKTLQVYQNFTKAGNIKFEYVGSEHGFPTVNYGGECAQVNDVLMNSCNFSTAHKILNHIYGDLQSSGNSDGTLFKFNATKFSNGTEKSMHDLGLDDTAYVYVPSECENEYIVCRLHVVLHGCTQDASTIDDVFVSNAGYNEIGAANNIIMLYPQAKIMEDINPYGCWDWIGNTGPYYATNK</sequence>
<dbReference type="Gene3D" id="3.40.50.1820">
    <property type="entry name" value="alpha/beta hydrolase"/>
    <property type="match status" value="2"/>
</dbReference>
<protein>
    <recommendedName>
        <fullName evidence="4">Feruloyl esterase</fullName>
    </recommendedName>
</protein>
<dbReference type="EMBL" id="EAAA01001062">
    <property type="status" value="NOT_ANNOTATED_CDS"/>
    <property type="molecule type" value="Genomic_DNA"/>
</dbReference>